<accession>A0A9P7MK30</accession>
<dbReference type="EMBL" id="SRPO01000009">
    <property type="protein sequence ID" value="KAG5949050.1"/>
    <property type="molecule type" value="Genomic_DNA"/>
</dbReference>
<name>A0A9P7MK30_9HYPO</name>
<dbReference type="Proteomes" id="UP000706124">
    <property type="component" value="Unassembled WGS sequence"/>
</dbReference>
<organism evidence="3 4">
    <name type="scientific">Claviceps pazoutovae</name>
    <dbReference type="NCBI Taxonomy" id="1649127"/>
    <lineage>
        <taxon>Eukaryota</taxon>
        <taxon>Fungi</taxon>
        <taxon>Dikarya</taxon>
        <taxon>Ascomycota</taxon>
        <taxon>Pezizomycotina</taxon>
        <taxon>Sordariomycetes</taxon>
        <taxon>Hypocreomycetidae</taxon>
        <taxon>Hypocreales</taxon>
        <taxon>Clavicipitaceae</taxon>
        <taxon>Claviceps</taxon>
    </lineage>
</organism>
<feature type="compositionally biased region" description="Low complexity" evidence="1">
    <location>
        <begin position="142"/>
        <end position="156"/>
    </location>
</feature>
<comment type="caution">
    <text evidence="3">The sequence shown here is derived from an EMBL/GenBank/DDBJ whole genome shotgun (WGS) entry which is preliminary data.</text>
</comment>
<dbReference type="OrthoDB" id="5103851at2759"/>
<feature type="chain" id="PRO_5040432905" evidence="2">
    <location>
        <begin position="21"/>
        <end position="190"/>
    </location>
</feature>
<feature type="region of interest" description="Disordered" evidence="1">
    <location>
        <begin position="87"/>
        <end position="156"/>
    </location>
</feature>
<protein>
    <submittedName>
        <fullName evidence="3">Uncharacterized protein</fullName>
    </submittedName>
</protein>
<reference evidence="3 4" key="1">
    <citation type="journal article" date="2020" name="bioRxiv">
        <title>Whole genome comparisons of ergot fungi reveals the divergence and evolution of species within the genus Claviceps are the result of varying mechanisms driving genome evolution and host range expansion.</title>
        <authorList>
            <person name="Wyka S.A."/>
            <person name="Mondo S.J."/>
            <person name="Liu M."/>
            <person name="Dettman J."/>
            <person name="Nalam V."/>
            <person name="Broders K.D."/>
        </authorList>
    </citation>
    <scope>NUCLEOTIDE SEQUENCE [LARGE SCALE GENOMIC DNA]</scope>
    <source>
        <strain evidence="3 4">CCC 1485</strain>
    </source>
</reference>
<proteinExistence type="predicted"/>
<evidence type="ECO:0000256" key="2">
    <source>
        <dbReference type="SAM" id="SignalP"/>
    </source>
</evidence>
<dbReference type="AlphaFoldDB" id="A0A9P7MK30"/>
<gene>
    <name evidence="3" type="ORF">E4U60_007652</name>
</gene>
<feature type="compositionally biased region" description="Low complexity" evidence="1">
    <location>
        <begin position="87"/>
        <end position="127"/>
    </location>
</feature>
<evidence type="ECO:0000313" key="4">
    <source>
        <dbReference type="Proteomes" id="UP000706124"/>
    </source>
</evidence>
<keyword evidence="4" id="KW-1185">Reference proteome</keyword>
<feature type="signal peptide" evidence="2">
    <location>
        <begin position="1"/>
        <end position="20"/>
    </location>
</feature>
<evidence type="ECO:0000256" key="1">
    <source>
        <dbReference type="SAM" id="MobiDB-lite"/>
    </source>
</evidence>
<sequence length="190" mass="18489">MTTLTGMIALLSALATGGLAQSLFIITGQTLIQFGKTPATAQTTETLEPSLLGTTTSNGAILVSMNYCSIIVNTQCQISVMTSAASPPSASTAPSVETTSSAYASGPLPTSPSASTSAAVASSTESSQYTNTPSSSYGSEVTAPASTASQSSGAGSPAVTTSSFTAGAAGTKAFRGAAWGAAILAVAALI</sequence>
<evidence type="ECO:0000313" key="3">
    <source>
        <dbReference type="EMBL" id="KAG5949050.1"/>
    </source>
</evidence>
<keyword evidence="2" id="KW-0732">Signal</keyword>
<feature type="compositionally biased region" description="Polar residues" evidence="1">
    <location>
        <begin position="128"/>
        <end position="139"/>
    </location>
</feature>